<dbReference type="InterPro" id="IPR002110">
    <property type="entry name" value="Ankyrin_rpt"/>
</dbReference>
<dbReference type="InterPro" id="IPR047184">
    <property type="entry name" value="KANK1-4"/>
</dbReference>
<dbReference type="AlphaFoldDB" id="A0A493TRJ7"/>
<feature type="repeat" description="ANK" evidence="1">
    <location>
        <begin position="150"/>
        <end position="175"/>
    </location>
</feature>
<reference evidence="3" key="3">
    <citation type="submission" date="2025-09" db="UniProtKB">
        <authorList>
            <consortium name="Ensembl"/>
        </authorList>
    </citation>
    <scope>IDENTIFICATION</scope>
</reference>
<organism evidence="3 4">
    <name type="scientific">Anas platyrhynchos platyrhynchos</name>
    <name type="common">Northern mallard</name>
    <dbReference type="NCBI Taxonomy" id="8840"/>
    <lineage>
        <taxon>Eukaryota</taxon>
        <taxon>Metazoa</taxon>
        <taxon>Chordata</taxon>
        <taxon>Craniata</taxon>
        <taxon>Vertebrata</taxon>
        <taxon>Euteleostomi</taxon>
        <taxon>Archelosauria</taxon>
        <taxon>Archosauria</taxon>
        <taxon>Dinosauria</taxon>
        <taxon>Saurischia</taxon>
        <taxon>Theropoda</taxon>
        <taxon>Coelurosauria</taxon>
        <taxon>Aves</taxon>
        <taxon>Neognathae</taxon>
        <taxon>Galloanserae</taxon>
        <taxon>Anseriformes</taxon>
        <taxon>Anatidae</taxon>
        <taxon>Anatinae</taxon>
        <taxon>Anas</taxon>
    </lineage>
</organism>
<evidence type="ECO:0000256" key="1">
    <source>
        <dbReference type="PROSITE-ProRule" id="PRU00023"/>
    </source>
</evidence>
<dbReference type="PANTHER" id="PTHR24168">
    <property type="entry name" value="KN MOTIF AND ANKYRIN REPEAT DOMAIN-CONTAINING"/>
    <property type="match status" value="1"/>
</dbReference>
<dbReference type="Pfam" id="PF13637">
    <property type="entry name" value="Ank_4"/>
    <property type="match status" value="1"/>
</dbReference>
<protein>
    <submittedName>
        <fullName evidence="3">Uncharacterized protein</fullName>
    </submittedName>
</protein>
<dbReference type="InterPro" id="IPR036770">
    <property type="entry name" value="Ankyrin_rpt-contain_sf"/>
</dbReference>
<keyword evidence="4" id="KW-1185">Reference proteome</keyword>
<reference evidence="3" key="2">
    <citation type="submission" date="2025-08" db="UniProtKB">
        <authorList>
            <consortium name="Ensembl"/>
        </authorList>
    </citation>
    <scope>IDENTIFICATION</scope>
</reference>
<dbReference type="Ensembl" id="ENSAPLT00000042207.1">
    <property type="protein sequence ID" value="ENSAPLP00000028215.1"/>
    <property type="gene ID" value="ENSAPLG00000024902.1"/>
</dbReference>
<feature type="compositionally biased region" description="Basic residues" evidence="2">
    <location>
        <begin position="1"/>
        <end position="18"/>
    </location>
</feature>
<evidence type="ECO:0000313" key="4">
    <source>
        <dbReference type="Proteomes" id="UP000016666"/>
    </source>
</evidence>
<dbReference type="STRING" id="8840.ENSAPLP00000028215"/>
<evidence type="ECO:0000313" key="3">
    <source>
        <dbReference type="Ensembl" id="ENSAPLP00000028215.1"/>
    </source>
</evidence>
<dbReference type="PROSITE" id="PS50297">
    <property type="entry name" value="ANK_REP_REGION"/>
    <property type="match status" value="1"/>
</dbReference>
<dbReference type="GeneTree" id="ENSGT00940000161178"/>
<dbReference type="Proteomes" id="UP000016666">
    <property type="component" value="Unassembled WGS sequence"/>
</dbReference>
<evidence type="ECO:0000256" key="2">
    <source>
        <dbReference type="SAM" id="MobiDB-lite"/>
    </source>
</evidence>
<feature type="compositionally biased region" description="Low complexity" evidence="2">
    <location>
        <begin position="19"/>
        <end position="37"/>
    </location>
</feature>
<dbReference type="PROSITE" id="PS50088">
    <property type="entry name" value="ANK_REPEAT"/>
    <property type="match status" value="1"/>
</dbReference>
<proteinExistence type="predicted"/>
<dbReference type="SUPFAM" id="SSF48403">
    <property type="entry name" value="Ankyrin repeat"/>
    <property type="match status" value="1"/>
</dbReference>
<sequence length="175" mass="18274">MTSKAARRSRKCRCRAGRKAPGSSSARCAAPAATPAAGHPPSPSPPRPVRTAGPRCCCPHTSQITPQIPVDSARAVPAPGWALGSCLCAMQRLSPARCPQLASSSLVLQEWFRLSSQKSSVPDTVANHLLAFAELSPALLAHVVNLADGNGNTALHYSVSHSNFHIVQLLLDTGG</sequence>
<feature type="compositionally biased region" description="Pro residues" evidence="2">
    <location>
        <begin position="38"/>
        <end position="48"/>
    </location>
</feature>
<name>A0A493TRJ7_ANAPP</name>
<dbReference type="PANTHER" id="PTHR24168:SF23">
    <property type="entry name" value="KN MOTIF AND ANKYRIN REPEAT DOMAIN-CONTAINING PROTEIN 3"/>
    <property type="match status" value="1"/>
</dbReference>
<keyword evidence="1" id="KW-0040">ANK repeat</keyword>
<accession>A0A493TRJ7</accession>
<dbReference type="GO" id="GO:0030837">
    <property type="term" value="P:negative regulation of actin filament polymerization"/>
    <property type="evidence" value="ECO:0007669"/>
    <property type="project" value="InterPro"/>
</dbReference>
<reference evidence="4" key="1">
    <citation type="submission" date="2017-10" db="EMBL/GenBank/DDBJ databases">
        <title>A new Pekin duck reference genome.</title>
        <authorList>
            <person name="Hou Z.-C."/>
            <person name="Zhou Z.-K."/>
            <person name="Zhu F."/>
            <person name="Hou S.-S."/>
        </authorList>
    </citation>
    <scope>NUCLEOTIDE SEQUENCE [LARGE SCALE GENOMIC DNA]</scope>
</reference>
<feature type="region of interest" description="Disordered" evidence="2">
    <location>
        <begin position="1"/>
        <end position="52"/>
    </location>
</feature>
<dbReference type="GO" id="GO:0005856">
    <property type="term" value="C:cytoskeleton"/>
    <property type="evidence" value="ECO:0007669"/>
    <property type="project" value="TreeGrafter"/>
</dbReference>
<dbReference type="GO" id="GO:0005737">
    <property type="term" value="C:cytoplasm"/>
    <property type="evidence" value="ECO:0007669"/>
    <property type="project" value="TreeGrafter"/>
</dbReference>
<dbReference type="Gene3D" id="1.25.40.20">
    <property type="entry name" value="Ankyrin repeat-containing domain"/>
    <property type="match status" value="1"/>
</dbReference>